<evidence type="ECO:0000313" key="1">
    <source>
        <dbReference type="EMBL" id="CAG8761183.1"/>
    </source>
</evidence>
<proteinExistence type="predicted"/>
<organism evidence="1 2">
    <name type="scientific">Racocetra fulgida</name>
    <dbReference type="NCBI Taxonomy" id="60492"/>
    <lineage>
        <taxon>Eukaryota</taxon>
        <taxon>Fungi</taxon>
        <taxon>Fungi incertae sedis</taxon>
        <taxon>Mucoromycota</taxon>
        <taxon>Glomeromycotina</taxon>
        <taxon>Glomeromycetes</taxon>
        <taxon>Diversisporales</taxon>
        <taxon>Gigasporaceae</taxon>
        <taxon>Racocetra</taxon>
    </lineage>
</organism>
<dbReference type="Proteomes" id="UP000789396">
    <property type="component" value="Unassembled WGS sequence"/>
</dbReference>
<protein>
    <submittedName>
        <fullName evidence="1">17193_t:CDS:1</fullName>
    </submittedName>
</protein>
<keyword evidence="2" id="KW-1185">Reference proteome</keyword>
<accession>A0A9N9J1Q0</accession>
<dbReference type="OrthoDB" id="2305053at2759"/>
<evidence type="ECO:0000313" key="2">
    <source>
        <dbReference type="Proteomes" id="UP000789396"/>
    </source>
</evidence>
<gene>
    <name evidence="1" type="ORF">RFULGI_LOCUS14323</name>
</gene>
<name>A0A9N9J1Q0_9GLOM</name>
<reference evidence="1" key="1">
    <citation type="submission" date="2021-06" db="EMBL/GenBank/DDBJ databases">
        <authorList>
            <person name="Kallberg Y."/>
            <person name="Tangrot J."/>
            <person name="Rosling A."/>
        </authorList>
    </citation>
    <scope>NUCLEOTIDE SEQUENCE</scope>
    <source>
        <strain evidence="1">IN212</strain>
    </source>
</reference>
<dbReference type="AlphaFoldDB" id="A0A9N9J1Q0"/>
<dbReference type="EMBL" id="CAJVPZ010041200">
    <property type="protein sequence ID" value="CAG8761183.1"/>
    <property type="molecule type" value="Genomic_DNA"/>
</dbReference>
<feature type="non-terminal residue" evidence="1">
    <location>
        <position position="93"/>
    </location>
</feature>
<feature type="non-terminal residue" evidence="1">
    <location>
        <position position="1"/>
    </location>
</feature>
<comment type="caution">
    <text evidence="1">The sequence shown here is derived from an EMBL/GenBank/DDBJ whole genome shotgun (WGS) entry which is preliminary data.</text>
</comment>
<sequence>SLDDDTKTILWNEQIWVRVKHNSDDVNNIRTFQGCNHFPRSDSIFYVVDTAGIEAQQIISNIIRGLQRSYLQRNVPSLGRVYSVFAERKNTFK</sequence>